<dbReference type="EMBL" id="CP073721">
    <property type="protein sequence ID" value="UWZ35035.1"/>
    <property type="molecule type" value="Genomic_DNA"/>
</dbReference>
<feature type="compositionally biased region" description="Basic and acidic residues" evidence="1">
    <location>
        <begin position="50"/>
        <end position="66"/>
    </location>
</feature>
<sequence>MQQEQRTDVPEPRTADHDDVAVGTARVSTGQPGSGERGDERYPDGAGTARAEETADRRWEAGHPDDTAADDTAADDTGADDTAADGYDETLAVSDPAGAAAQPVDGEPEELLPGAVEVPPIGALWADGAVDGLRERWRELQLRFIDDPRSVAGEADALVAEAVGSVTAALESQCRRLAEWQRQDGDDTERLRAAVRQYRDFLDRLLGM</sequence>
<protein>
    <submittedName>
        <fullName evidence="2">Uncharacterized protein</fullName>
    </submittedName>
</protein>
<reference evidence="2" key="1">
    <citation type="submission" date="2021-04" db="EMBL/GenBank/DDBJ databases">
        <title>Biosynthetic gene clusters of Dactylosporangioum roseum.</title>
        <authorList>
            <person name="Hartkoorn R.C."/>
            <person name="Beaudoing E."/>
            <person name="Hot D."/>
            <person name="Moureu S."/>
        </authorList>
    </citation>
    <scope>NUCLEOTIDE SEQUENCE</scope>
    <source>
        <strain evidence="2">NRRL B-16295</strain>
    </source>
</reference>
<keyword evidence="3" id="KW-1185">Reference proteome</keyword>
<evidence type="ECO:0000313" key="2">
    <source>
        <dbReference type="EMBL" id="UWZ35035.1"/>
    </source>
</evidence>
<evidence type="ECO:0000313" key="3">
    <source>
        <dbReference type="Proteomes" id="UP001058271"/>
    </source>
</evidence>
<gene>
    <name evidence="2" type="ORF">Drose_28275</name>
</gene>
<dbReference type="RefSeq" id="WP_260724379.1">
    <property type="nucleotide sequence ID" value="NZ_BAAABS010000082.1"/>
</dbReference>
<dbReference type="Proteomes" id="UP001058271">
    <property type="component" value="Chromosome"/>
</dbReference>
<feature type="compositionally biased region" description="Acidic residues" evidence="1">
    <location>
        <begin position="67"/>
        <end position="88"/>
    </location>
</feature>
<organism evidence="2 3">
    <name type="scientific">Dactylosporangium roseum</name>
    <dbReference type="NCBI Taxonomy" id="47989"/>
    <lineage>
        <taxon>Bacteria</taxon>
        <taxon>Bacillati</taxon>
        <taxon>Actinomycetota</taxon>
        <taxon>Actinomycetes</taxon>
        <taxon>Micromonosporales</taxon>
        <taxon>Micromonosporaceae</taxon>
        <taxon>Dactylosporangium</taxon>
    </lineage>
</organism>
<feature type="region of interest" description="Disordered" evidence="1">
    <location>
        <begin position="1"/>
        <end position="114"/>
    </location>
</feature>
<proteinExistence type="predicted"/>
<name>A0ABY5YZ57_9ACTN</name>
<evidence type="ECO:0000256" key="1">
    <source>
        <dbReference type="SAM" id="MobiDB-lite"/>
    </source>
</evidence>
<accession>A0ABY5YZ57</accession>
<feature type="compositionally biased region" description="Basic and acidic residues" evidence="1">
    <location>
        <begin position="1"/>
        <end position="20"/>
    </location>
</feature>